<dbReference type="Pfam" id="PF03101">
    <property type="entry name" value="FAR1"/>
    <property type="match status" value="1"/>
</dbReference>
<dbReference type="InterPro" id="IPR006564">
    <property type="entry name" value="Znf_PMZ"/>
</dbReference>
<evidence type="ECO:0000256" key="4">
    <source>
        <dbReference type="ARBA" id="ARBA00022833"/>
    </source>
</evidence>
<evidence type="ECO:0000313" key="10">
    <source>
        <dbReference type="Proteomes" id="UP001151287"/>
    </source>
</evidence>
<dbReference type="PANTHER" id="PTHR31669:SF167">
    <property type="entry name" value="PROTEIN FAR1-RELATED SEQUENCE"/>
    <property type="match status" value="1"/>
</dbReference>
<dbReference type="GO" id="GO:0005634">
    <property type="term" value="C:nucleus"/>
    <property type="evidence" value="ECO:0007669"/>
    <property type="project" value="UniProtKB-SubCell"/>
</dbReference>
<dbReference type="Pfam" id="PF04434">
    <property type="entry name" value="SWIM"/>
    <property type="match status" value="1"/>
</dbReference>
<evidence type="ECO:0000313" key="9">
    <source>
        <dbReference type="EMBL" id="KAJ1691887.1"/>
    </source>
</evidence>
<feature type="domain" description="SWIM-type" evidence="8">
    <location>
        <begin position="539"/>
        <end position="575"/>
    </location>
</feature>
<evidence type="ECO:0000256" key="1">
    <source>
        <dbReference type="ARBA" id="ARBA00005889"/>
    </source>
</evidence>
<comment type="caution">
    <text evidence="9">The sequence shown here is derived from an EMBL/GenBank/DDBJ whole genome shotgun (WGS) entry which is preliminary data.</text>
</comment>
<organism evidence="9 10">
    <name type="scientific">Rhynchospora breviuscula</name>
    <dbReference type="NCBI Taxonomy" id="2022672"/>
    <lineage>
        <taxon>Eukaryota</taxon>
        <taxon>Viridiplantae</taxon>
        <taxon>Streptophyta</taxon>
        <taxon>Embryophyta</taxon>
        <taxon>Tracheophyta</taxon>
        <taxon>Spermatophyta</taxon>
        <taxon>Magnoliopsida</taxon>
        <taxon>Liliopsida</taxon>
        <taxon>Poales</taxon>
        <taxon>Cyperaceae</taxon>
        <taxon>Cyperoideae</taxon>
        <taxon>Rhynchosporeae</taxon>
        <taxon>Rhynchospora</taxon>
    </lineage>
</organism>
<evidence type="ECO:0000256" key="6">
    <source>
        <dbReference type="RuleBase" id="RU367018"/>
    </source>
</evidence>
<dbReference type="EMBL" id="JAMQYH010000004">
    <property type="protein sequence ID" value="KAJ1691887.1"/>
    <property type="molecule type" value="Genomic_DNA"/>
</dbReference>
<keyword evidence="10" id="KW-1185">Reference proteome</keyword>
<dbReference type="OrthoDB" id="747268at2759"/>
<dbReference type="Proteomes" id="UP001151287">
    <property type="component" value="Unassembled WGS sequence"/>
</dbReference>
<dbReference type="PROSITE" id="PS50966">
    <property type="entry name" value="ZF_SWIM"/>
    <property type="match status" value="1"/>
</dbReference>
<evidence type="ECO:0000259" key="8">
    <source>
        <dbReference type="PROSITE" id="PS50966"/>
    </source>
</evidence>
<keyword evidence="3 5" id="KW-0863">Zinc-finger</keyword>
<comment type="function">
    <text evidence="6">Putative transcription activator involved in regulating light control of development.</text>
</comment>
<evidence type="ECO:0000256" key="7">
    <source>
        <dbReference type="SAM" id="MobiDB-lite"/>
    </source>
</evidence>
<comment type="similarity">
    <text evidence="1 6">Belongs to the FHY3/FAR1 family.</text>
</comment>
<dbReference type="SMART" id="SM00575">
    <property type="entry name" value="ZnF_PMZ"/>
    <property type="match status" value="1"/>
</dbReference>
<dbReference type="GO" id="GO:0006355">
    <property type="term" value="P:regulation of DNA-templated transcription"/>
    <property type="evidence" value="ECO:0007669"/>
    <property type="project" value="UniProtKB-UniRule"/>
</dbReference>
<evidence type="ECO:0000256" key="5">
    <source>
        <dbReference type="PROSITE-ProRule" id="PRU00325"/>
    </source>
</evidence>
<accession>A0A9Q0HMR6</accession>
<reference evidence="9" key="1">
    <citation type="journal article" date="2022" name="Cell">
        <title>Repeat-based holocentromeres influence genome architecture and karyotype evolution.</title>
        <authorList>
            <person name="Hofstatter P.G."/>
            <person name="Thangavel G."/>
            <person name="Lux T."/>
            <person name="Neumann P."/>
            <person name="Vondrak T."/>
            <person name="Novak P."/>
            <person name="Zhang M."/>
            <person name="Costa L."/>
            <person name="Castellani M."/>
            <person name="Scott A."/>
            <person name="Toegelov H."/>
            <person name="Fuchs J."/>
            <person name="Mata-Sucre Y."/>
            <person name="Dias Y."/>
            <person name="Vanzela A.L.L."/>
            <person name="Huettel B."/>
            <person name="Almeida C.C.S."/>
            <person name="Simkova H."/>
            <person name="Souza G."/>
            <person name="Pedrosa-Harand A."/>
            <person name="Macas J."/>
            <person name="Mayer K.F.X."/>
            <person name="Houben A."/>
            <person name="Marques A."/>
        </authorList>
    </citation>
    <scope>NUCLEOTIDE SEQUENCE</scope>
    <source>
        <strain evidence="9">RhyBre1mFocal</strain>
    </source>
</reference>
<dbReference type="InterPro" id="IPR004330">
    <property type="entry name" value="FAR1_DNA_bnd_dom"/>
</dbReference>
<keyword evidence="2 6" id="KW-0479">Metal-binding</keyword>
<sequence>MSDQSGSDSSSDDETSQENNEEENPETQIMAVNNNNTVITTGDNGSEPKIGMVFNSEEEAFQFYVAYGFRTGFGTVRRSNNTFDGFRYRSTFICSKGGKSRHRPNAKRPPRKKGGKTGCKAKMIVKDAHFQNRWEVIVLELEHNHPLDPGNPKLKKYLKKHPFSKKDRVPMAEGMDAVNGNLAATNLEIDYSDGTDGTRKLNFSKGDLDALMEYFDKMQDENPFFFYSLDLNDLGQVRSALWVDARSRSAFRYFGDVVTFEVANFADQYDDVYLVSFIGTNHHAQTVLLGCGILSGTTISSYQWIFKTWIRCMGDKPPVAIITAYSKEIDTSVKSVFPDVKHRFCLWHVLKDLPEKIGASENIETIVFRLTNLVYDSLTIPDFEKDWLELVQQYGLQSNEWLTDLYDVRKQWVPVFIKDFFWAEMSAVDRGETVNSFFDGWIRAETTIKTFLEQYETSSKMNSEKEAYEDFRCLQMHPQIISPMPFEEQIAKVYTLELFNKFQVEVKHLFEMSGVLVDRNGSVVSYVVTEIENGRKMGYRVAYDSVEEDIWCLCRSFQYRGILCRHALSVLRQELVMLIPNKYIIARWRKDFKRLQASMSATSAVVSTSQDPVSYDDLYQNAHDNFLETLEFGCGTRESKEHTISVLKETMDKVISFEKSLREQRMRLDADVAPVPASYTYNLINEDFTDDLSPITLSTRGWDPTMPQPKKKRKKIPGLSVSALGALKTGKKKTPSKSSGASSSGALTRTNINEMLNVQQLNEGWSLTPGGAQETYPYGVETISFDLSQYNGTPNFQWPDTRGSRLL</sequence>
<dbReference type="InterPro" id="IPR018289">
    <property type="entry name" value="MULE_transposase_dom"/>
</dbReference>
<feature type="compositionally biased region" description="Basic residues" evidence="7">
    <location>
        <begin position="98"/>
        <end position="115"/>
    </location>
</feature>
<dbReference type="Pfam" id="PF10551">
    <property type="entry name" value="MULE"/>
    <property type="match status" value="1"/>
</dbReference>
<keyword evidence="6" id="KW-0539">Nucleus</keyword>
<keyword evidence="4 6" id="KW-0862">Zinc</keyword>
<feature type="region of interest" description="Disordered" evidence="7">
    <location>
        <begin position="1"/>
        <end position="27"/>
    </location>
</feature>
<name>A0A9Q0HMR6_9POAL</name>
<dbReference type="GO" id="GO:0008270">
    <property type="term" value="F:zinc ion binding"/>
    <property type="evidence" value="ECO:0007669"/>
    <property type="project" value="UniProtKB-UniRule"/>
</dbReference>
<comment type="subcellular location">
    <subcellularLocation>
        <location evidence="6">Nucleus</location>
    </subcellularLocation>
</comment>
<feature type="region of interest" description="Disordered" evidence="7">
    <location>
        <begin position="727"/>
        <end position="748"/>
    </location>
</feature>
<feature type="compositionally biased region" description="Low complexity" evidence="7">
    <location>
        <begin position="736"/>
        <end position="748"/>
    </location>
</feature>
<feature type="region of interest" description="Disordered" evidence="7">
    <location>
        <begin position="96"/>
        <end position="117"/>
    </location>
</feature>
<evidence type="ECO:0000256" key="3">
    <source>
        <dbReference type="ARBA" id="ARBA00022771"/>
    </source>
</evidence>
<evidence type="ECO:0000256" key="2">
    <source>
        <dbReference type="ARBA" id="ARBA00022723"/>
    </source>
</evidence>
<proteinExistence type="inferred from homology"/>
<feature type="compositionally biased region" description="Acidic residues" evidence="7">
    <location>
        <begin position="10"/>
        <end position="25"/>
    </location>
</feature>
<dbReference type="InterPro" id="IPR007527">
    <property type="entry name" value="Znf_SWIM"/>
</dbReference>
<dbReference type="InterPro" id="IPR031052">
    <property type="entry name" value="FHY3/FAR1"/>
</dbReference>
<gene>
    <name evidence="9" type="ORF">LUZ63_016042</name>
</gene>
<dbReference type="AlphaFoldDB" id="A0A9Q0HMR6"/>
<protein>
    <recommendedName>
        <fullName evidence="6">Protein FAR1-RELATED SEQUENCE</fullName>
    </recommendedName>
</protein>
<dbReference type="PANTHER" id="PTHR31669">
    <property type="entry name" value="PROTEIN FAR1-RELATED SEQUENCE 10-RELATED"/>
    <property type="match status" value="1"/>
</dbReference>